<dbReference type="SUPFAM" id="SSF56524">
    <property type="entry name" value="Oxidoreductase molybdopterin-binding domain"/>
    <property type="match status" value="1"/>
</dbReference>
<feature type="transmembrane region" description="Helical" evidence="1">
    <location>
        <begin position="102"/>
        <end position="122"/>
    </location>
</feature>
<keyword evidence="1" id="KW-1133">Transmembrane helix</keyword>
<keyword evidence="1" id="KW-0812">Transmembrane</keyword>
<dbReference type="InterPro" id="IPR000572">
    <property type="entry name" value="OxRdtase_Mopterin-bd_dom"/>
</dbReference>
<dbReference type="Pfam" id="PF00174">
    <property type="entry name" value="Oxidored_molyb"/>
    <property type="match status" value="1"/>
</dbReference>
<feature type="transmembrane region" description="Helical" evidence="1">
    <location>
        <begin position="74"/>
        <end position="96"/>
    </location>
</feature>
<gene>
    <name evidence="3" type="ORF">D0Z08_10880</name>
</gene>
<evidence type="ECO:0000313" key="4">
    <source>
        <dbReference type="Proteomes" id="UP000283644"/>
    </source>
</evidence>
<dbReference type="Gene3D" id="3.90.420.10">
    <property type="entry name" value="Oxidoreductase, molybdopterin-binding domain"/>
    <property type="match status" value="1"/>
</dbReference>
<protein>
    <submittedName>
        <fullName evidence="3">Sulfite oxidase</fullName>
    </submittedName>
</protein>
<comment type="caution">
    <text evidence="3">The sequence shown here is derived from an EMBL/GenBank/DDBJ whole genome shotgun (WGS) entry which is preliminary data.</text>
</comment>
<proteinExistence type="predicted"/>
<organism evidence="3 4">
    <name type="scientific">Nocardioides immobilis</name>
    <dbReference type="NCBI Taxonomy" id="2049295"/>
    <lineage>
        <taxon>Bacteria</taxon>
        <taxon>Bacillati</taxon>
        <taxon>Actinomycetota</taxon>
        <taxon>Actinomycetes</taxon>
        <taxon>Propionibacteriales</taxon>
        <taxon>Nocardioidaceae</taxon>
        <taxon>Nocardioides</taxon>
    </lineage>
</organism>
<feature type="transmembrane region" description="Helical" evidence="1">
    <location>
        <begin position="41"/>
        <end position="62"/>
    </location>
</feature>
<evidence type="ECO:0000313" key="3">
    <source>
        <dbReference type="EMBL" id="RHW27161.1"/>
    </source>
</evidence>
<dbReference type="Proteomes" id="UP000283644">
    <property type="component" value="Unassembled WGS sequence"/>
</dbReference>
<dbReference type="OrthoDB" id="9795587at2"/>
<keyword evidence="4" id="KW-1185">Reference proteome</keyword>
<keyword evidence="1" id="KW-0472">Membrane</keyword>
<evidence type="ECO:0000256" key="1">
    <source>
        <dbReference type="SAM" id="Phobius"/>
    </source>
</evidence>
<feature type="transmembrane region" description="Helical" evidence="1">
    <location>
        <begin position="142"/>
        <end position="159"/>
    </location>
</feature>
<dbReference type="InterPro" id="IPR036374">
    <property type="entry name" value="OxRdtase_Mopterin-bd_sf"/>
</dbReference>
<feature type="domain" description="Oxidoreductase molybdopterin-binding" evidence="2">
    <location>
        <begin position="198"/>
        <end position="332"/>
    </location>
</feature>
<evidence type="ECO:0000259" key="2">
    <source>
        <dbReference type="Pfam" id="PF00174"/>
    </source>
</evidence>
<dbReference type="EMBL" id="QXGH01000014">
    <property type="protein sequence ID" value="RHW27161.1"/>
    <property type="molecule type" value="Genomic_DNA"/>
</dbReference>
<sequence>MGISPRPSRRTNLALLALLAGAFVTGWVAFAIEGSPESRVISVVHGVAGLGILVLAPWKSVIVRRGLRRRRRHALAVAFAVTVAASLLAGIAHATFGRFDVAGVSALDVHVGSAVAAVPLAIFHVIRRPQRPRSTDLSRRTALRAVALSGTAALTYAVLEAVTSVANLPGERRRGTGSYEVGSGVPSAMPVTQWFTDDVPLIDLDAYELLVSRPDEVAQRFRYADLLAMTAVTETAVLDCTGGWWAEQTWRGIRLDHLIGPLGGGSIVVRSVTGYARRFPPEDAAALLIATHVGGAPLSRGHGAPVRLVAPGRRGFWWVKWVGQVSVESDPSWWQSPFPLR</sequence>
<reference evidence="3 4" key="1">
    <citation type="submission" date="2018-09" db="EMBL/GenBank/DDBJ databases">
        <title>Genome sequencing of Nocardioides immobilis CCTCC AB 2017083 for comparison to Nocardioides silvaticus.</title>
        <authorList>
            <person name="Li C."/>
            <person name="Wang G."/>
        </authorList>
    </citation>
    <scope>NUCLEOTIDE SEQUENCE [LARGE SCALE GENOMIC DNA]</scope>
    <source>
        <strain evidence="3 4">CCTCC AB 2017083</strain>
    </source>
</reference>
<accession>A0A417Y3M2</accession>
<dbReference type="RefSeq" id="WP_118925257.1">
    <property type="nucleotide sequence ID" value="NZ_QXGH01000014.1"/>
</dbReference>
<name>A0A417Y3M2_9ACTN</name>
<dbReference type="AlphaFoldDB" id="A0A417Y3M2"/>